<accession>A0A828YXQ1</accession>
<name>A0A828YXQ1_9LEPT</name>
<gene>
    <name evidence="1" type="ORF">LEP1GSC036_4322</name>
</gene>
<dbReference type="AlphaFoldDB" id="A0A828YXQ1"/>
<protein>
    <submittedName>
        <fullName evidence="1">Uncharacterized protein</fullName>
    </submittedName>
</protein>
<sequence>MGVESGFGVGSSIYLYIGKVPNDLKFRREFSFGKKLP</sequence>
<dbReference type="Proteomes" id="UP000001338">
    <property type="component" value="Unassembled WGS sequence"/>
</dbReference>
<organism evidence="1 2">
    <name type="scientific">Leptospira weilii str. 2006001853</name>
    <dbReference type="NCBI Taxonomy" id="1001589"/>
    <lineage>
        <taxon>Bacteria</taxon>
        <taxon>Pseudomonadati</taxon>
        <taxon>Spirochaetota</taxon>
        <taxon>Spirochaetia</taxon>
        <taxon>Leptospirales</taxon>
        <taxon>Leptospiraceae</taxon>
        <taxon>Leptospira</taxon>
    </lineage>
</organism>
<evidence type="ECO:0000313" key="2">
    <source>
        <dbReference type="Proteomes" id="UP000001338"/>
    </source>
</evidence>
<dbReference type="EMBL" id="AFLV02000058">
    <property type="protein sequence ID" value="EKR63603.1"/>
    <property type="molecule type" value="Genomic_DNA"/>
</dbReference>
<proteinExistence type="predicted"/>
<comment type="caution">
    <text evidence="1">The sequence shown here is derived from an EMBL/GenBank/DDBJ whole genome shotgun (WGS) entry which is preliminary data.</text>
</comment>
<evidence type="ECO:0000313" key="1">
    <source>
        <dbReference type="EMBL" id="EKR63603.1"/>
    </source>
</evidence>
<reference evidence="1 2" key="1">
    <citation type="submission" date="2012-10" db="EMBL/GenBank/DDBJ databases">
        <authorList>
            <person name="Harkins D.M."/>
            <person name="Durkin A.S."/>
            <person name="Brinkac L.M."/>
            <person name="Haft D.H."/>
            <person name="Selengut J.D."/>
            <person name="Sanka R."/>
            <person name="DePew J."/>
            <person name="Purushe J."/>
            <person name="Whelen A.C."/>
            <person name="Vinetz J.M."/>
            <person name="Sutton G.G."/>
            <person name="Nierman W.C."/>
            <person name="Fouts D.E."/>
        </authorList>
    </citation>
    <scope>NUCLEOTIDE SEQUENCE [LARGE SCALE GENOMIC DNA]</scope>
    <source>
        <strain evidence="1 2">2006001853</strain>
    </source>
</reference>